<proteinExistence type="predicted"/>
<keyword evidence="9" id="KW-1185">Reference proteome</keyword>
<dbReference type="SUPFAM" id="SSF55486">
    <property type="entry name" value="Metalloproteases ('zincins'), catalytic domain"/>
    <property type="match status" value="2"/>
</dbReference>
<dbReference type="RefSeq" id="WP_069569500.1">
    <property type="nucleotide sequence ID" value="NZ_CP017157.1"/>
</dbReference>
<keyword evidence="5" id="KW-0862">Zinc</keyword>
<dbReference type="GO" id="GO:0006508">
    <property type="term" value="P:proteolysis"/>
    <property type="evidence" value="ECO:0007669"/>
    <property type="project" value="UniProtKB-KW"/>
</dbReference>
<dbReference type="Pfam" id="PF01457">
    <property type="entry name" value="Peptidase_M8"/>
    <property type="match status" value="1"/>
</dbReference>
<evidence type="ECO:0000256" key="7">
    <source>
        <dbReference type="SAM" id="MobiDB-lite"/>
    </source>
</evidence>
<keyword evidence="2" id="KW-0645">Protease</keyword>
<dbReference type="Gene3D" id="3.40.390.10">
    <property type="entry name" value="Collagenase (Catalytic Domain)"/>
    <property type="match status" value="1"/>
</dbReference>
<accession>A0A1D7VLN3</accession>
<protein>
    <submittedName>
        <fullName evidence="8">Peptidase</fullName>
    </submittedName>
</protein>
<evidence type="ECO:0000256" key="6">
    <source>
        <dbReference type="ARBA" id="ARBA00023049"/>
    </source>
</evidence>
<keyword evidence="3" id="KW-0479">Metal-binding</keyword>
<dbReference type="GO" id="GO:0007155">
    <property type="term" value="P:cell adhesion"/>
    <property type="evidence" value="ECO:0007669"/>
    <property type="project" value="InterPro"/>
</dbReference>
<dbReference type="KEGG" id="slc:SL103_15250"/>
<organism evidence="8 9">
    <name type="scientific">Streptomyces lydicus</name>
    <dbReference type="NCBI Taxonomy" id="47763"/>
    <lineage>
        <taxon>Bacteria</taxon>
        <taxon>Bacillati</taxon>
        <taxon>Actinomycetota</taxon>
        <taxon>Actinomycetes</taxon>
        <taxon>Kitasatosporales</taxon>
        <taxon>Streptomycetaceae</taxon>
        <taxon>Streptomyces</taxon>
    </lineage>
</organism>
<evidence type="ECO:0000256" key="4">
    <source>
        <dbReference type="ARBA" id="ARBA00022801"/>
    </source>
</evidence>
<keyword evidence="4" id="KW-0378">Hydrolase</keyword>
<dbReference type="Gene3D" id="3.90.132.10">
    <property type="entry name" value="Leishmanolysin , domain 2"/>
    <property type="match status" value="1"/>
</dbReference>
<dbReference type="AlphaFoldDB" id="A0A1D7VLN3"/>
<dbReference type="EMBL" id="CP017157">
    <property type="protein sequence ID" value="AOP47438.1"/>
    <property type="molecule type" value="Genomic_DNA"/>
</dbReference>
<dbReference type="Proteomes" id="UP000094094">
    <property type="component" value="Chromosome"/>
</dbReference>
<dbReference type="GO" id="GO:0004222">
    <property type="term" value="F:metalloendopeptidase activity"/>
    <property type="evidence" value="ECO:0007669"/>
    <property type="project" value="InterPro"/>
</dbReference>
<comment type="cofactor">
    <cofactor evidence="1">
        <name>Zn(2+)</name>
        <dbReference type="ChEBI" id="CHEBI:29105"/>
    </cofactor>
</comment>
<feature type="region of interest" description="Disordered" evidence="7">
    <location>
        <begin position="264"/>
        <end position="285"/>
    </location>
</feature>
<evidence type="ECO:0000313" key="8">
    <source>
        <dbReference type="EMBL" id="AOP47438.1"/>
    </source>
</evidence>
<evidence type="ECO:0000313" key="9">
    <source>
        <dbReference type="Proteomes" id="UP000094094"/>
    </source>
</evidence>
<name>A0A1D7VLN3_9ACTN</name>
<keyword evidence="6" id="KW-0482">Metalloprotease</keyword>
<dbReference type="GO" id="GO:0046872">
    <property type="term" value="F:metal ion binding"/>
    <property type="evidence" value="ECO:0007669"/>
    <property type="project" value="UniProtKB-KW"/>
</dbReference>
<evidence type="ECO:0000256" key="3">
    <source>
        <dbReference type="ARBA" id="ARBA00022723"/>
    </source>
</evidence>
<sequence>MGKQVTVEFKTYRAVADAQRAAKLAATTSPFTIEVRFLGGLTQNQQGAFAMAAERWTGVIVGDLETAVVGNDVIDDLLIEAEGVPIDDAFGILGMAGPTDIRGESAATGAGLPAKGIMRFDTADLARMEEDGTLNDVITHEMGHVLGIGSVWPEFGLLKDFPGTNPTFVGPGAMTEFGTLVGSGNAEAVPVANVGGEGSAGSHWREAVFGAELMSPTIAEAGNPMSRMTVASLGDLGYQVDLDAAEPYQLPDFLKAARAGNGAPHLGARGKVLPTLPTRVPPGRP</sequence>
<evidence type="ECO:0000256" key="5">
    <source>
        <dbReference type="ARBA" id="ARBA00022833"/>
    </source>
</evidence>
<dbReference type="InterPro" id="IPR001577">
    <property type="entry name" value="Peptidase_M8"/>
</dbReference>
<gene>
    <name evidence="8" type="ORF">SL103_15250</name>
</gene>
<reference evidence="8 9" key="1">
    <citation type="submission" date="2016-09" db="EMBL/GenBank/DDBJ databases">
        <title>Complete genome sequencing of Streptomyces lydicus 103 and metabolic pathways analysis of antibiotic biosynthesis.</title>
        <authorList>
            <person name="Jia N."/>
            <person name="Ding M.-Z."/>
            <person name="Gao F."/>
            <person name="Yuan Y.-J."/>
        </authorList>
    </citation>
    <scope>NUCLEOTIDE SEQUENCE [LARGE SCALE GENOMIC DNA]</scope>
    <source>
        <strain evidence="8 9">103</strain>
    </source>
</reference>
<dbReference type="GO" id="GO:0016020">
    <property type="term" value="C:membrane"/>
    <property type="evidence" value="ECO:0007669"/>
    <property type="project" value="InterPro"/>
</dbReference>
<evidence type="ECO:0000256" key="2">
    <source>
        <dbReference type="ARBA" id="ARBA00022670"/>
    </source>
</evidence>
<dbReference type="OrthoDB" id="61573at2"/>
<evidence type="ECO:0000256" key="1">
    <source>
        <dbReference type="ARBA" id="ARBA00001947"/>
    </source>
</evidence>
<dbReference type="InterPro" id="IPR024079">
    <property type="entry name" value="MetalloPept_cat_dom_sf"/>
</dbReference>